<keyword evidence="2" id="KW-0328">Glycosyltransferase</keyword>
<dbReference type="EMBL" id="CP020557">
    <property type="protein sequence ID" value="ARF69792.1"/>
    <property type="molecule type" value="Genomic_DNA"/>
</dbReference>
<feature type="transmembrane region" description="Helical" evidence="4">
    <location>
        <begin position="315"/>
        <end position="333"/>
    </location>
</feature>
<evidence type="ECO:0000313" key="6">
    <source>
        <dbReference type="Proteomes" id="UP000192727"/>
    </source>
</evidence>
<evidence type="ECO:0000256" key="1">
    <source>
        <dbReference type="ARBA" id="ARBA00006739"/>
    </source>
</evidence>
<keyword evidence="4" id="KW-0812">Transmembrane</keyword>
<keyword evidence="4" id="KW-1133">Transmembrane helix</keyword>
<keyword evidence="3" id="KW-0808">Transferase</keyword>
<dbReference type="InterPro" id="IPR029044">
    <property type="entry name" value="Nucleotide-diphossugar_trans"/>
</dbReference>
<evidence type="ECO:0008006" key="7">
    <source>
        <dbReference type="Google" id="ProtNLM"/>
    </source>
</evidence>
<dbReference type="Gene3D" id="3.90.550.10">
    <property type="entry name" value="Spore Coat Polysaccharide Biosynthesis Protein SpsA, Chain A"/>
    <property type="match status" value="1"/>
</dbReference>
<organism evidence="5 6">
    <name type="scientific">Paenibacillus larvae subsp. pulvifaciens</name>
    <dbReference type="NCBI Taxonomy" id="1477"/>
    <lineage>
        <taxon>Bacteria</taxon>
        <taxon>Bacillati</taxon>
        <taxon>Bacillota</taxon>
        <taxon>Bacilli</taxon>
        <taxon>Bacillales</taxon>
        <taxon>Paenibacillaceae</taxon>
        <taxon>Paenibacillus</taxon>
    </lineage>
</organism>
<dbReference type="Pfam" id="PF13641">
    <property type="entry name" value="Glyco_tranf_2_3"/>
    <property type="match status" value="1"/>
</dbReference>
<keyword evidence="4" id="KW-0472">Membrane</keyword>
<evidence type="ECO:0000313" key="5">
    <source>
        <dbReference type="EMBL" id="ARF69792.1"/>
    </source>
</evidence>
<dbReference type="SUPFAM" id="SSF53448">
    <property type="entry name" value="Nucleotide-diphospho-sugar transferases"/>
    <property type="match status" value="1"/>
</dbReference>
<sequence>MLYNVFFFLIYAIEFIGLFFIVYNSSISLLGMFKPSKETHEEEHPLETRFAILICAHNEEQVVGQLVQNLDSLDYPRNLYDIYVIADNCTDSTALVARHNGAHVLERHDPTKKSKGYGLEWAFNQLWNIEARGTTYDAILVLDADNLVTSNTLKVLNQRIVNGAEVLQLYLDSKNPKDSWISKSYAYAYWATNRIYQLAREKLGLSAQLGGTGMCFKTTVLKNIGWGTESLTEDLEYVARYALATGKTVRWVHTAKTFDEKPLKMKASFVQRCRWARGHIDCSFKYGWPLLKMVFSRKGFIAFDIFLYLFNPSRIILTSITMFSFLMAWLFDFGLIRHSWVWFTALIIYYIIPLIGLIMEKKSKAILWTPQVYLFSISWVPIWFIGLLQRKKKTWNKTVHTRSLNDSELQHLVGERETA</sequence>
<dbReference type="PANTHER" id="PTHR43630:SF1">
    <property type="entry name" value="POLY-BETA-1,6-N-ACETYL-D-GLUCOSAMINE SYNTHASE"/>
    <property type="match status" value="1"/>
</dbReference>
<dbReference type="CDD" id="cd06438">
    <property type="entry name" value="EpsO_like"/>
    <property type="match status" value="1"/>
</dbReference>
<gene>
    <name evidence="5" type="ORF">B7C51_21045</name>
</gene>
<evidence type="ECO:0000256" key="2">
    <source>
        <dbReference type="ARBA" id="ARBA00022676"/>
    </source>
</evidence>
<comment type="similarity">
    <text evidence="1">Belongs to the glycosyltransferase 2 family.</text>
</comment>
<reference evidence="5 6" key="1">
    <citation type="submission" date="2017-03" db="EMBL/GenBank/DDBJ databases">
        <title>Paenibacillus larvae genome sequencing.</title>
        <authorList>
            <person name="Dingman D.W."/>
        </authorList>
    </citation>
    <scope>NUCLEOTIDE SEQUENCE [LARGE SCALE GENOMIC DNA]</scope>
    <source>
        <strain evidence="5 6">SAG 10367</strain>
    </source>
</reference>
<dbReference type="RefSeq" id="WP_083041229.1">
    <property type="nucleotide sequence ID" value="NZ_CP020557.1"/>
</dbReference>
<feature type="transmembrane region" description="Helical" evidence="4">
    <location>
        <begin position="340"/>
        <end position="359"/>
    </location>
</feature>
<dbReference type="AlphaFoldDB" id="A0A1V0UXA4"/>
<evidence type="ECO:0000256" key="3">
    <source>
        <dbReference type="ARBA" id="ARBA00022679"/>
    </source>
</evidence>
<name>A0A1V0UXA4_9BACL</name>
<feature type="transmembrane region" description="Helical" evidence="4">
    <location>
        <begin position="6"/>
        <end position="30"/>
    </location>
</feature>
<evidence type="ECO:0000256" key="4">
    <source>
        <dbReference type="SAM" id="Phobius"/>
    </source>
</evidence>
<dbReference type="Proteomes" id="UP000192727">
    <property type="component" value="Chromosome"/>
</dbReference>
<proteinExistence type="inferred from homology"/>
<accession>A0A1V0UXA4</accession>
<dbReference type="GO" id="GO:0016757">
    <property type="term" value="F:glycosyltransferase activity"/>
    <property type="evidence" value="ECO:0007669"/>
    <property type="project" value="UniProtKB-KW"/>
</dbReference>
<protein>
    <recommendedName>
        <fullName evidence="7">Glycosyl transferase</fullName>
    </recommendedName>
</protein>
<feature type="transmembrane region" description="Helical" evidence="4">
    <location>
        <begin position="365"/>
        <end position="388"/>
    </location>
</feature>
<dbReference type="PANTHER" id="PTHR43630">
    <property type="entry name" value="POLY-BETA-1,6-N-ACETYL-D-GLUCOSAMINE SYNTHASE"/>
    <property type="match status" value="1"/>
</dbReference>